<dbReference type="OrthoDB" id="5653126at2"/>
<dbReference type="Pfam" id="PF20178">
    <property type="entry name" value="ToxA_N"/>
    <property type="match status" value="1"/>
</dbReference>
<accession>A0A5E7CQS1</accession>
<evidence type="ECO:0000259" key="1">
    <source>
        <dbReference type="Pfam" id="PF20178"/>
    </source>
</evidence>
<dbReference type="InterPro" id="IPR046673">
    <property type="entry name" value="ToxA_N"/>
</dbReference>
<sequence>MTLSTVQASSAEARQQDYLEQLLEYQKTLKQLLEQQPTAGKALTDLLHATIQRSFSDHPLPIALDAVTVEESIRITTHSGSQRVEVPHTPQCLLSDLFKQKPWGGESFEAPNRLYRYYTKATYAVKDPSGLNAMRTIKRTTGSTPEFETFVQGLLHSPDRYYQAQLDRFWGGAFTPGSPMTRSQWLAEQLGKALLAEASLRVEDRTLDAPCKALIGQLVASPSRDSRAHLPAEQRPAAFALSLKGQNNEPDIPLTRILVFSCKTPPGEMDASADIGAVALYTPNRGIESFASLRALDQALRIRLANIDSGKYLRLNIAWQDQARAQRYQEAAPLIGYTLIHANLFENSVRSLLDLQKQDIEHIWRLLPRHSVDIEQLDERFNRLAHIGSFLDIQDLVVERIRRFVSATLPKWYQDASTQDQQALNRLLNAEQESSNILVTRLKQAAIPSLRAFAQQELARRLDIDYPQRAINPDQVTVEMVTSLNPASLGGGVGPDHVAVSDDQTSRISYTSTLSLTELALRNSNPWDFTFFKLYTAEETSMSASIMDKAGNTTVLDESYLRSLIGDLDVSTGYDVLLQKRLIDDRAALRQAWIDSHRASMATHALAARLDNSSFIEDRENRGCQWIQTLIDGNSPAGRKTVDGHKIVASALVIAGSGGARNGYELNDVLMISVKKRQSVPNVVLYTPGAPTAQVFKEFTNMNSMQDFLKQQWASSPAWQRYFMQRLSTPGQASLTERKLSRTVLLSELVLGARSRIGNPFDTLHVFAITVPLHDALYEQQVHTLRRNADHESTSNAEVEQQSLWNKIMFGVELAIDLIGFIPLTATLRATSSVIRTLLLLEQLGSSTSAARAIWSITGARGRILLRPRPAAIPSLLRGPDLSGLEVTVNPLELNRLKGNLFQSKVSAQQYLLLNDKHYLCDVAQQQRFVYGRGAETLRHPLVLDATLENWTPQPRPRLPGGMDPIEKGPLETTHLDYELPVADLTSLPLPNLSRPGSLSLDILHPSLPLDISAGVLHLFAIQSRLRRHARSYFRTFTAPARPLALPARDLLPEQLFNHLFNRHNGLVIGESHIFALARRLLIENMAALKTQGLRNLYLEVFTTDLHQVHLDRFNASETLPLPAPLGDRLQLADTLNAQTGLYSYTRLVDVAHAQGVHVMALDITASSLCTPQDLLPPAATPTLSDHLDRITLFNFFAYKRIAFDQLAQGSHRWVALVGTAHCNTLQGIPGLAELTGASSIRLGGRIPTLPSRIKSDPGVLIGSPSGTYQLRIHCDLLISLGNQANGPSLAMRVYRPNLFAIINPPPGQAFVHYMNAQGNHVDVPVLADGTQAYVNHFEFGSVSNRRFIDLAALADALTDELQMIEV</sequence>
<name>A0A5E7CQS1_PSEFL</name>
<dbReference type="Proteomes" id="UP000337909">
    <property type="component" value="Unassembled WGS sequence"/>
</dbReference>
<organism evidence="2 3">
    <name type="scientific">Pseudomonas fluorescens</name>
    <dbReference type="NCBI Taxonomy" id="294"/>
    <lineage>
        <taxon>Bacteria</taxon>
        <taxon>Pseudomonadati</taxon>
        <taxon>Pseudomonadota</taxon>
        <taxon>Gammaproteobacteria</taxon>
        <taxon>Pseudomonadales</taxon>
        <taxon>Pseudomonadaceae</taxon>
        <taxon>Pseudomonas</taxon>
    </lineage>
</organism>
<dbReference type="RefSeq" id="WP_150642849.1">
    <property type="nucleotide sequence ID" value="NZ_CABVHQ010000026.1"/>
</dbReference>
<dbReference type="EMBL" id="CABVHQ010000026">
    <property type="protein sequence ID" value="VVO04338.1"/>
    <property type="molecule type" value="Genomic_DNA"/>
</dbReference>
<dbReference type="Gene3D" id="3.40.50.11550">
    <property type="match status" value="1"/>
</dbReference>
<proteinExistence type="predicted"/>
<evidence type="ECO:0000313" key="3">
    <source>
        <dbReference type="Proteomes" id="UP000337909"/>
    </source>
</evidence>
<feature type="domain" description="Dermonecrotic toxin N-terminal" evidence="1">
    <location>
        <begin position="445"/>
        <end position="728"/>
    </location>
</feature>
<protein>
    <recommendedName>
        <fullName evidence="1">Dermonecrotic toxin N-terminal domain-containing protein</fullName>
    </recommendedName>
</protein>
<dbReference type="SUPFAM" id="SSF159501">
    <property type="entry name" value="EreA/ChaN-like"/>
    <property type="match status" value="1"/>
</dbReference>
<dbReference type="CDD" id="cd14729">
    <property type="entry name" value="RtxA-like"/>
    <property type="match status" value="1"/>
</dbReference>
<evidence type="ECO:0000313" key="2">
    <source>
        <dbReference type="EMBL" id="VVO04338.1"/>
    </source>
</evidence>
<reference evidence="2 3" key="1">
    <citation type="submission" date="2019-09" db="EMBL/GenBank/DDBJ databases">
        <authorList>
            <person name="Chandra G."/>
            <person name="Truman W A."/>
        </authorList>
    </citation>
    <scope>NUCLEOTIDE SEQUENCE [LARGE SCALE GENOMIC DNA]</scope>
    <source>
        <strain evidence="2">PS691</strain>
    </source>
</reference>
<gene>
    <name evidence="2" type="ORF">PS691_02879</name>
</gene>